<dbReference type="InterPro" id="IPR053728">
    <property type="entry name" value="Alginate_Permeability_Chnl"/>
</dbReference>
<keyword evidence="3" id="KW-1185">Reference proteome</keyword>
<feature type="domain" description="Alginate export" evidence="1">
    <location>
        <begin position="93"/>
        <end position="418"/>
    </location>
</feature>
<evidence type="ECO:0000259" key="1">
    <source>
        <dbReference type="Pfam" id="PF13372"/>
    </source>
</evidence>
<organism evidence="2 3">
    <name type="scientific">Sphingorhabdus contaminans</name>
    <dbReference type="NCBI Taxonomy" id="1343899"/>
    <lineage>
        <taxon>Bacteria</taxon>
        <taxon>Pseudomonadati</taxon>
        <taxon>Pseudomonadota</taxon>
        <taxon>Alphaproteobacteria</taxon>
        <taxon>Sphingomonadales</taxon>
        <taxon>Sphingomonadaceae</taxon>
        <taxon>Sphingorhabdus</taxon>
    </lineage>
</organism>
<proteinExistence type="predicted"/>
<accession>A0A553WA30</accession>
<dbReference type="Proteomes" id="UP000320160">
    <property type="component" value="Unassembled WGS sequence"/>
</dbReference>
<dbReference type="RefSeq" id="WP_143776749.1">
    <property type="nucleotide sequence ID" value="NZ_VKKU01000002.1"/>
</dbReference>
<dbReference type="EMBL" id="VKKU01000002">
    <property type="protein sequence ID" value="TSB01531.1"/>
    <property type="molecule type" value="Genomic_DNA"/>
</dbReference>
<dbReference type="AlphaFoldDB" id="A0A553WA30"/>
<name>A0A553WA30_9SPHN</name>
<reference evidence="2 3" key="1">
    <citation type="submission" date="2019-07" db="EMBL/GenBank/DDBJ databases">
        <authorList>
            <person name="Park M."/>
        </authorList>
    </citation>
    <scope>NUCLEOTIDE SEQUENCE [LARGE SCALE GENOMIC DNA]</scope>
    <source>
        <strain evidence="2 3">KCTC32445</strain>
    </source>
</reference>
<evidence type="ECO:0000313" key="2">
    <source>
        <dbReference type="EMBL" id="TSB01531.1"/>
    </source>
</evidence>
<dbReference type="Gene3D" id="2.40.160.100">
    <property type="match status" value="1"/>
</dbReference>
<gene>
    <name evidence="2" type="ORF">FOM92_10090</name>
</gene>
<protein>
    <recommendedName>
        <fullName evidence="1">Alginate export domain-containing protein</fullName>
    </recommendedName>
</protein>
<dbReference type="Pfam" id="PF13372">
    <property type="entry name" value="Alginate_exp"/>
    <property type="match status" value="1"/>
</dbReference>
<evidence type="ECO:0000313" key="3">
    <source>
        <dbReference type="Proteomes" id="UP000320160"/>
    </source>
</evidence>
<sequence>MIRKSFGMGFAFCMANATFLPISDAQAQTKATVPDESLFGDNTVKLNEEDDLQLSARLTIEGSFLDDVDLDRLTNDSETRIQPEARVDMLYTPDDDIEIVASVEAGFDLDRRTGKWNSIERLEIRELNILFDDFLAKDFQLQLGRQDVEDGREWLYDSRLDGIRVAYDHRQWRIEAMWGREELLRANLLKKEPVRRKFDNWIFHAEYEVTRDWDLSAYAIKQNDLRATNLSPLTIGIQSEGRTGQIGHWLELARQSGTSGTRKLRARAIDAGLIWHLPLPAKPSLFAGYAHATGGGDATTDRSFRQTGLQDNEDRITGLGNVRYYGEALDPDLSNIEILTLGLGIRPTASSSLELIGHRYRQAKRDDDDVRGSPISAELTGDDRDIGTEIDLAFSTRLAKPLALEAKVGWFMPGKGFESGSKDAILAKIRVVFRF</sequence>
<dbReference type="OrthoDB" id="7869509at2"/>
<comment type="caution">
    <text evidence="2">The sequence shown here is derived from an EMBL/GenBank/DDBJ whole genome shotgun (WGS) entry which is preliminary data.</text>
</comment>
<dbReference type="InterPro" id="IPR025388">
    <property type="entry name" value="Alginate_export_dom"/>
</dbReference>